<dbReference type="Pfam" id="PF04338">
    <property type="entry name" value="DUF481"/>
    <property type="match status" value="1"/>
</dbReference>
<evidence type="ECO:0000313" key="2">
    <source>
        <dbReference type="EMBL" id="MEX1665139.1"/>
    </source>
</evidence>
<keyword evidence="3" id="KW-1185">Reference proteome</keyword>
<gene>
    <name evidence="2" type="ORF">AB4875_06540</name>
</gene>
<organism evidence="2 3">
    <name type="scientific">Zhongshania arctica</name>
    <dbReference type="NCBI Taxonomy" id="3238302"/>
    <lineage>
        <taxon>Bacteria</taxon>
        <taxon>Pseudomonadati</taxon>
        <taxon>Pseudomonadota</taxon>
        <taxon>Gammaproteobacteria</taxon>
        <taxon>Cellvibrionales</taxon>
        <taxon>Spongiibacteraceae</taxon>
        <taxon>Zhongshania</taxon>
    </lineage>
</organism>
<accession>A0ABV3TWJ0</accession>
<proteinExistence type="predicted"/>
<evidence type="ECO:0000256" key="1">
    <source>
        <dbReference type="SAM" id="SignalP"/>
    </source>
</evidence>
<reference evidence="2 3" key="1">
    <citation type="journal article" date="2011" name="Int. J. Syst. Evol. Microbiol.">
        <title>Zhongshania antarctica gen. nov., sp. nov. and Zhongshania guokunii sp. nov., gammaproteobacteria respectively isolated from coastal attached (fast) ice and surface seawater of the Antarctic.</title>
        <authorList>
            <person name="Li H.J."/>
            <person name="Zhang X.Y."/>
            <person name="Chen C.X."/>
            <person name="Zhang Y.J."/>
            <person name="Gao Z.M."/>
            <person name="Yu Y."/>
            <person name="Chen X.L."/>
            <person name="Chen B."/>
            <person name="Zhang Y.Z."/>
        </authorList>
    </citation>
    <scope>NUCLEOTIDE SEQUENCE [LARGE SCALE GENOMIC DNA]</scope>
    <source>
        <strain evidence="2 3">R06B22</strain>
    </source>
</reference>
<dbReference type="InterPro" id="IPR007433">
    <property type="entry name" value="DUF481"/>
</dbReference>
<dbReference type="Proteomes" id="UP001557484">
    <property type="component" value="Unassembled WGS sequence"/>
</dbReference>
<evidence type="ECO:0000313" key="3">
    <source>
        <dbReference type="Proteomes" id="UP001557484"/>
    </source>
</evidence>
<dbReference type="RefSeq" id="WP_368375247.1">
    <property type="nucleotide sequence ID" value="NZ_JBFRYB010000001.1"/>
</dbReference>
<keyword evidence="1" id="KW-0732">Signal</keyword>
<comment type="caution">
    <text evidence="2">The sequence shown here is derived from an EMBL/GenBank/DDBJ whole genome shotgun (WGS) entry which is preliminary data.</text>
</comment>
<name>A0ABV3TWJ0_9GAMM</name>
<protein>
    <submittedName>
        <fullName evidence="2">YdiY family protein</fullName>
    </submittedName>
</protein>
<feature type="chain" id="PRO_5045257238" evidence="1">
    <location>
        <begin position="23"/>
        <end position="245"/>
    </location>
</feature>
<sequence length="245" mass="27027">MKYLNSTLVAVAATVAANGVFAQDAAATKLWKGDVEFGYYQQEGNTEESSVIGKTNAKRSSGKWTYDISAEGQNSEASGIRAAERYFLSNRLAYDFSEFNYTFGYASADKDRFSGFVYQATIAGGYGRRLLKNDRFTWDAEIGPGARVSEFENPSDAGDGQITEAILRLSTDFAWALSETATFEQKLAVERGDQNTVSRSITSLKTKIVGGLGLKISYTMEYNEVVPNETVHLDRETSVTLVYNY</sequence>
<feature type="signal peptide" evidence="1">
    <location>
        <begin position="1"/>
        <end position="22"/>
    </location>
</feature>
<dbReference type="EMBL" id="JBFRYB010000001">
    <property type="protein sequence ID" value="MEX1665139.1"/>
    <property type="molecule type" value="Genomic_DNA"/>
</dbReference>